<keyword evidence="8" id="KW-1185">Reference proteome</keyword>
<dbReference type="Gene3D" id="1.20.120.580">
    <property type="entry name" value="bsu32300-like"/>
    <property type="match status" value="1"/>
</dbReference>
<keyword evidence="4" id="KW-0547">Nucleotide-binding</keyword>
<sequence>MSRDWIQFYQDLLEFCARIEEYTLGLSRAEFENRKIVYDATVRNVELIGEAARQIPEPVRQKIPEVPWQRLVATRNILAHGYFGIDNDILWDIVQNKIPELRERLALAHKAHPALFKENAN</sequence>
<name>A0ABY5ZPT8_9BACT</name>
<evidence type="ECO:0000313" key="7">
    <source>
        <dbReference type="EMBL" id="UWZ80711.1"/>
    </source>
</evidence>
<keyword evidence="2" id="KW-1277">Toxin-antitoxin system</keyword>
<keyword evidence="1" id="KW-0597">Phosphoprotein</keyword>
<reference evidence="7" key="1">
    <citation type="journal article" date="2022" name="Environ. Microbiol.">
        <title>Geoalkalibacter halelectricus SAP #1 sp. nov. possessing extracellular electron transfer and mineral#reducing capabilities from a haloalkaline environment.</title>
        <authorList>
            <person name="Yadav S."/>
            <person name="Singh R."/>
            <person name="Sundharam S.S."/>
            <person name="Chaudhary S."/>
            <person name="Krishnamurthi S."/>
            <person name="Patil S.A."/>
        </authorList>
    </citation>
    <scope>NUCLEOTIDE SEQUENCE</scope>
    <source>
        <strain evidence="7">SAP-1</strain>
    </source>
</reference>
<keyword evidence="3" id="KW-0540">Nuclease</keyword>
<dbReference type="RefSeq" id="WP_260749072.1">
    <property type="nucleotide sequence ID" value="NZ_CP092109.1"/>
</dbReference>
<evidence type="ECO:0000256" key="3">
    <source>
        <dbReference type="ARBA" id="ARBA00022722"/>
    </source>
</evidence>
<dbReference type="Pfam" id="PF01934">
    <property type="entry name" value="HepT-like"/>
    <property type="match status" value="1"/>
</dbReference>
<gene>
    <name evidence="7" type="ORF">L9S41_04745</name>
</gene>
<dbReference type="EMBL" id="CP092109">
    <property type="protein sequence ID" value="UWZ80711.1"/>
    <property type="molecule type" value="Genomic_DNA"/>
</dbReference>
<dbReference type="PANTHER" id="PTHR34139:SF1">
    <property type="entry name" value="RNASE MJ1380-RELATED"/>
    <property type="match status" value="1"/>
</dbReference>
<accession>A0ABY5ZPT8</accession>
<evidence type="ECO:0000256" key="2">
    <source>
        <dbReference type="ARBA" id="ARBA00022649"/>
    </source>
</evidence>
<organism evidence="7 8">
    <name type="scientific">Geoalkalibacter halelectricus</name>
    <dbReference type="NCBI Taxonomy" id="2847045"/>
    <lineage>
        <taxon>Bacteria</taxon>
        <taxon>Pseudomonadati</taxon>
        <taxon>Thermodesulfobacteriota</taxon>
        <taxon>Desulfuromonadia</taxon>
        <taxon>Desulfuromonadales</taxon>
        <taxon>Geoalkalibacteraceae</taxon>
        <taxon>Geoalkalibacter</taxon>
    </lineage>
</organism>
<evidence type="ECO:0000256" key="4">
    <source>
        <dbReference type="ARBA" id="ARBA00022741"/>
    </source>
</evidence>
<protein>
    <submittedName>
        <fullName evidence="7">DUF86 domain-containing protein</fullName>
    </submittedName>
</protein>
<dbReference type="InterPro" id="IPR051813">
    <property type="entry name" value="HepT_RNase_toxin"/>
</dbReference>
<dbReference type="InterPro" id="IPR037038">
    <property type="entry name" value="HepT-like_sf"/>
</dbReference>
<evidence type="ECO:0000256" key="5">
    <source>
        <dbReference type="ARBA" id="ARBA00022801"/>
    </source>
</evidence>
<evidence type="ECO:0000256" key="1">
    <source>
        <dbReference type="ARBA" id="ARBA00022553"/>
    </source>
</evidence>
<dbReference type="Proteomes" id="UP001060414">
    <property type="component" value="Chromosome"/>
</dbReference>
<evidence type="ECO:0000256" key="6">
    <source>
        <dbReference type="ARBA" id="ARBA00024207"/>
    </source>
</evidence>
<comment type="similarity">
    <text evidence="6">Belongs to the HepT RNase toxin family.</text>
</comment>
<evidence type="ECO:0000313" key="8">
    <source>
        <dbReference type="Proteomes" id="UP001060414"/>
    </source>
</evidence>
<proteinExistence type="inferred from homology"/>
<dbReference type="PANTHER" id="PTHR34139">
    <property type="entry name" value="UPF0331 PROTEIN MJ0127"/>
    <property type="match status" value="1"/>
</dbReference>
<keyword evidence="5" id="KW-0378">Hydrolase</keyword>
<dbReference type="InterPro" id="IPR008201">
    <property type="entry name" value="HepT-like"/>
</dbReference>